<evidence type="ECO:0000313" key="1">
    <source>
        <dbReference type="EMBL" id="UPK97408.1"/>
    </source>
</evidence>
<organism evidence="1 2">
    <name type="scientific">Fusarium solani subsp. cucurbitae</name>
    <name type="common">Neocosmosporum cucurbitae</name>
    <dbReference type="NCBI Taxonomy" id="2747967"/>
    <lineage>
        <taxon>Eukaryota</taxon>
        <taxon>Fungi</taxon>
        <taxon>Dikarya</taxon>
        <taxon>Ascomycota</taxon>
        <taxon>Pezizomycotina</taxon>
        <taxon>Sordariomycetes</taxon>
        <taxon>Hypocreomycetidae</taxon>
        <taxon>Hypocreales</taxon>
        <taxon>Nectriaceae</taxon>
        <taxon>Fusarium</taxon>
        <taxon>Fusarium solani species complex</taxon>
    </lineage>
</organism>
<reference evidence="1" key="1">
    <citation type="submission" date="2021-11" db="EMBL/GenBank/DDBJ databases">
        <title>Fusarium solani-melongenae Genome sequencing and assembly.</title>
        <authorList>
            <person name="Xie S."/>
            <person name="Huang L."/>
            <person name="Zhang X."/>
        </authorList>
    </citation>
    <scope>NUCLEOTIDE SEQUENCE</scope>
    <source>
        <strain evidence="1">CRI 24-3</strain>
    </source>
</reference>
<name>A0ACD3Z8L9_FUSSC</name>
<evidence type="ECO:0000313" key="2">
    <source>
        <dbReference type="Proteomes" id="UP000830768"/>
    </source>
</evidence>
<dbReference type="EMBL" id="CP090035">
    <property type="protein sequence ID" value="UPK97408.1"/>
    <property type="molecule type" value="Genomic_DNA"/>
</dbReference>
<sequence>MGSRRRRLVAVAAISTLIFLIFITSPISITGNLIDVPEQPLTVKQVSVYPENKALGRKSDDYQILTSIREPMGFYNAFNVEKTGLKIINPTLLDLPRGGRHDFLVIARMPPISKEIDGIKYEVSHQVAMFANLTYDEAQRPVLAAGKWFRLLVEDYAGPEHDCKHQPDVNKYIGPEDMKLFWTRQGAPLLIFTMQVNDKNLCQGIFLVDARAIVPELATAIGDHAWQMPPIQFKQPTGLRRQASAEREKNWAPFQSPFSKDNDEPFLMVEPGRAFRWITTSEPVEHIIVESEPAVEAPYTPWHNTEKTCVQEIMMTNNVHQSTPILALTLCDRGKCEPHYNNTVLIGMVHRRHDIPIYPFTRYERRTVVYAATPPYKMLSVSKKLIYHGEMNGGFIWTGSMVYVLNSTGVLHDRSHGFLDDEIWLSFGVDDSTSGWLDIEARDLVRGHYLCQAESDEYKKSKEESSIGF</sequence>
<dbReference type="Proteomes" id="UP000830768">
    <property type="component" value="Chromosome 6"/>
</dbReference>
<protein>
    <submittedName>
        <fullName evidence="1">Uncharacterized protein</fullName>
    </submittedName>
</protein>
<keyword evidence="2" id="KW-1185">Reference proteome</keyword>
<proteinExistence type="predicted"/>
<gene>
    <name evidence="1" type="ORF">LCI18_008343</name>
</gene>
<accession>A0ACD3Z8L9</accession>